<proteinExistence type="inferred from homology"/>
<dbReference type="SUPFAM" id="SSF53383">
    <property type="entry name" value="PLP-dependent transferases"/>
    <property type="match status" value="1"/>
</dbReference>
<comment type="caution">
    <text evidence="8">The sequence shown here is derived from an EMBL/GenBank/DDBJ whole genome shotgun (WGS) entry which is preliminary data.</text>
</comment>
<dbReference type="InterPro" id="IPR051446">
    <property type="entry name" value="HTH_trans_reg/aminotransferase"/>
</dbReference>
<dbReference type="GO" id="GO:0008483">
    <property type="term" value="F:transaminase activity"/>
    <property type="evidence" value="ECO:0007669"/>
    <property type="project" value="UniProtKB-KW"/>
</dbReference>
<organism evidence="8 9">
    <name type="scientific">Roseateles agri</name>
    <dbReference type="NCBI Taxonomy" id="3098619"/>
    <lineage>
        <taxon>Bacteria</taxon>
        <taxon>Pseudomonadati</taxon>
        <taxon>Pseudomonadota</taxon>
        <taxon>Betaproteobacteria</taxon>
        <taxon>Burkholderiales</taxon>
        <taxon>Sphaerotilaceae</taxon>
        <taxon>Roseateles</taxon>
    </lineage>
</organism>
<sequence>MADHQTIPRRASMDLAPQADFLALGEPAAGLPLQQWLHAALLGAMQDGRLPTGSRLPPSRSLAQAHGISRSTVTAVYERLLADGYLVGQVGRGTFVAPQRGGPEPTRNNGTVIKASLSQRGTAMAEAGAGLRGCTRLFQTFEPDQIDLGLMPVGIWQMLAGKRAQLHEARLLQDGMPLLGYPPLRERLAELLATTRGQRCDPGRIVIVGSVAKAIDLLGRLLLDPGDKAWVEDPGPPGAQALLATAGASLVHVPVDEQGLRVDEGLRLAPEARLAYVTADVQMPLGHPLSAGRRAALLRWAVRAQACVIAEERDGDFIFGGAPSVPPSSSADEDDWLIRIGNLSFNVSPGLKLAYMMLPERLVDPMRALIGLTGAMASVFDQAVLHDFIAQGHWARHLRLAREIYGTRSALLREQLDKHFGRWIEMPPQQRGLSLVLKLRADVPDTEVAARAAQGGVIVAPLSPLSRQQHPQLNGLRLGFAAFSEASIRGGVEKLVAALDRRDRNAADSSTGPRRRQSDELFGRGLPATKKYG</sequence>
<keyword evidence="9" id="KW-1185">Reference proteome</keyword>
<evidence type="ECO:0000256" key="4">
    <source>
        <dbReference type="ARBA" id="ARBA00023125"/>
    </source>
</evidence>
<dbReference type="PANTHER" id="PTHR46577:SF1">
    <property type="entry name" value="HTH-TYPE TRANSCRIPTIONAL REGULATORY PROTEIN GABR"/>
    <property type="match status" value="1"/>
</dbReference>
<name>A0ABU5DEZ3_9BURK</name>
<dbReference type="InterPro" id="IPR004839">
    <property type="entry name" value="Aminotransferase_I/II_large"/>
</dbReference>
<dbReference type="Pfam" id="PF00392">
    <property type="entry name" value="GntR"/>
    <property type="match status" value="1"/>
</dbReference>
<dbReference type="EMBL" id="JAXCLA010000002">
    <property type="protein sequence ID" value="MDY0743742.1"/>
    <property type="molecule type" value="Genomic_DNA"/>
</dbReference>
<evidence type="ECO:0000256" key="6">
    <source>
        <dbReference type="SAM" id="MobiDB-lite"/>
    </source>
</evidence>
<keyword evidence="4" id="KW-0238">DNA-binding</keyword>
<protein>
    <submittedName>
        <fullName evidence="8">PLP-dependent aminotransferase family protein</fullName>
    </submittedName>
</protein>
<feature type="region of interest" description="Disordered" evidence="6">
    <location>
        <begin position="503"/>
        <end position="533"/>
    </location>
</feature>
<feature type="domain" description="HTH gntR-type" evidence="7">
    <location>
        <begin position="31"/>
        <end position="99"/>
    </location>
</feature>
<evidence type="ECO:0000256" key="5">
    <source>
        <dbReference type="ARBA" id="ARBA00023163"/>
    </source>
</evidence>
<keyword evidence="5" id="KW-0804">Transcription</keyword>
<dbReference type="InterPro" id="IPR000524">
    <property type="entry name" value="Tscrpt_reg_HTH_GntR"/>
</dbReference>
<keyword evidence="8" id="KW-0032">Aminotransferase</keyword>
<dbReference type="InterPro" id="IPR015424">
    <property type="entry name" value="PyrdxlP-dep_Trfase"/>
</dbReference>
<dbReference type="Proteomes" id="UP001285263">
    <property type="component" value="Unassembled WGS sequence"/>
</dbReference>
<dbReference type="Pfam" id="PF00155">
    <property type="entry name" value="Aminotran_1_2"/>
    <property type="match status" value="1"/>
</dbReference>
<dbReference type="InterPro" id="IPR036390">
    <property type="entry name" value="WH_DNA-bd_sf"/>
</dbReference>
<dbReference type="PROSITE" id="PS50949">
    <property type="entry name" value="HTH_GNTR"/>
    <property type="match status" value="1"/>
</dbReference>
<reference evidence="8 9" key="1">
    <citation type="submission" date="2023-11" db="EMBL/GenBank/DDBJ databases">
        <title>Paucibacter sp. nov., isolated from fresh soil in Korea.</title>
        <authorList>
            <person name="Le N.T.T."/>
        </authorList>
    </citation>
    <scope>NUCLEOTIDE SEQUENCE [LARGE SCALE GENOMIC DNA]</scope>
    <source>
        <strain evidence="8 9">R3-3</strain>
    </source>
</reference>
<dbReference type="InterPro" id="IPR015421">
    <property type="entry name" value="PyrdxlP-dep_Trfase_major"/>
</dbReference>
<evidence type="ECO:0000256" key="1">
    <source>
        <dbReference type="ARBA" id="ARBA00005384"/>
    </source>
</evidence>
<evidence type="ECO:0000259" key="7">
    <source>
        <dbReference type="PROSITE" id="PS50949"/>
    </source>
</evidence>
<gene>
    <name evidence="8" type="ORF">SNE35_04460</name>
</gene>
<evidence type="ECO:0000256" key="3">
    <source>
        <dbReference type="ARBA" id="ARBA00023015"/>
    </source>
</evidence>
<dbReference type="SUPFAM" id="SSF46785">
    <property type="entry name" value="Winged helix' DNA-binding domain"/>
    <property type="match status" value="1"/>
</dbReference>
<dbReference type="CDD" id="cd00609">
    <property type="entry name" value="AAT_like"/>
    <property type="match status" value="1"/>
</dbReference>
<dbReference type="PANTHER" id="PTHR46577">
    <property type="entry name" value="HTH-TYPE TRANSCRIPTIONAL REGULATORY PROTEIN GABR"/>
    <property type="match status" value="1"/>
</dbReference>
<keyword evidence="8" id="KW-0808">Transferase</keyword>
<accession>A0ABU5DEZ3</accession>
<comment type="similarity">
    <text evidence="1">In the C-terminal section; belongs to the class-I pyridoxal-phosphate-dependent aminotransferase family.</text>
</comment>
<dbReference type="Gene3D" id="3.40.640.10">
    <property type="entry name" value="Type I PLP-dependent aspartate aminotransferase-like (Major domain)"/>
    <property type="match status" value="1"/>
</dbReference>
<evidence type="ECO:0000313" key="9">
    <source>
        <dbReference type="Proteomes" id="UP001285263"/>
    </source>
</evidence>
<dbReference type="SMART" id="SM00345">
    <property type="entry name" value="HTH_GNTR"/>
    <property type="match status" value="1"/>
</dbReference>
<evidence type="ECO:0000313" key="8">
    <source>
        <dbReference type="EMBL" id="MDY0743742.1"/>
    </source>
</evidence>
<dbReference type="Gene3D" id="1.10.10.10">
    <property type="entry name" value="Winged helix-like DNA-binding domain superfamily/Winged helix DNA-binding domain"/>
    <property type="match status" value="1"/>
</dbReference>
<keyword evidence="3" id="KW-0805">Transcription regulation</keyword>
<dbReference type="InterPro" id="IPR036388">
    <property type="entry name" value="WH-like_DNA-bd_sf"/>
</dbReference>
<evidence type="ECO:0000256" key="2">
    <source>
        <dbReference type="ARBA" id="ARBA00022898"/>
    </source>
</evidence>
<keyword evidence="2" id="KW-0663">Pyridoxal phosphate</keyword>
<dbReference type="CDD" id="cd07377">
    <property type="entry name" value="WHTH_GntR"/>
    <property type="match status" value="1"/>
</dbReference>